<comment type="caution">
    <text evidence="1">The sequence shown here is derived from an EMBL/GenBank/DDBJ whole genome shotgun (WGS) entry which is preliminary data.</text>
</comment>
<protein>
    <submittedName>
        <fullName evidence="1">Uncharacterized protein</fullName>
    </submittedName>
</protein>
<reference evidence="1" key="2">
    <citation type="journal article" date="2022" name="New Phytol.">
        <title>Evolutionary transition to the ectomycorrhizal habit in the genomes of a hyperdiverse lineage of mushroom-forming fungi.</title>
        <authorList>
            <person name="Looney B."/>
            <person name="Miyauchi S."/>
            <person name="Morin E."/>
            <person name="Drula E."/>
            <person name="Courty P.E."/>
            <person name="Kohler A."/>
            <person name="Kuo A."/>
            <person name="LaButti K."/>
            <person name="Pangilinan J."/>
            <person name="Lipzen A."/>
            <person name="Riley R."/>
            <person name="Andreopoulos W."/>
            <person name="He G."/>
            <person name="Johnson J."/>
            <person name="Nolan M."/>
            <person name="Tritt A."/>
            <person name="Barry K.W."/>
            <person name="Grigoriev I.V."/>
            <person name="Nagy L.G."/>
            <person name="Hibbett D."/>
            <person name="Henrissat B."/>
            <person name="Matheny P.B."/>
            <person name="Labbe J."/>
            <person name="Martin F.M."/>
        </authorList>
    </citation>
    <scope>NUCLEOTIDE SEQUENCE</scope>
    <source>
        <strain evidence="1">HHB10654</strain>
    </source>
</reference>
<gene>
    <name evidence="1" type="ORF">BV25DRAFT_1830147</name>
</gene>
<accession>A0ACB8SQK6</accession>
<proteinExistence type="predicted"/>
<dbReference type="Proteomes" id="UP000814140">
    <property type="component" value="Unassembled WGS sequence"/>
</dbReference>
<organism evidence="1 2">
    <name type="scientific">Artomyces pyxidatus</name>
    <dbReference type="NCBI Taxonomy" id="48021"/>
    <lineage>
        <taxon>Eukaryota</taxon>
        <taxon>Fungi</taxon>
        <taxon>Dikarya</taxon>
        <taxon>Basidiomycota</taxon>
        <taxon>Agaricomycotina</taxon>
        <taxon>Agaricomycetes</taxon>
        <taxon>Russulales</taxon>
        <taxon>Auriscalpiaceae</taxon>
        <taxon>Artomyces</taxon>
    </lineage>
</organism>
<reference evidence="1" key="1">
    <citation type="submission" date="2021-03" db="EMBL/GenBank/DDBJ databases">
        <authorList>
            <consortium name="DOE Joint Genome Institute"/>
            <person name="Ahrendt S."/>
            <person name="Looney B.P."/>
            <person name="Miyauchi S."/>
            <person name="Morin E."/>
            <person name="Drula E."/>
            <person name="Courty P.E."/>
            <person name="Chicoki N."/>
            <person name="Fauchery L."/>
            <person name="Kohler A."/>
            <person name="Kuo A."/>
            <person name="Labutti K."/>
            <person name="Pangilinan J."/>
            <person name="Lipzen A."/>
            <person name="Riley R."/>
            <person name="Andreopoulos W."/>
            <person name="He G."/>
            <person name="Johnson J."/>
            <person name="Barry K.W."/>
            <person name="Grigoriev I.V."/>
            <person name="Nagy L."/>
            <person name="Hibbett D."/>
            <person name="Henrissat B."/>
            <person name="Matheny P.B."/>
            <person name="Labbe J."/>
            <person name="Martin F."/>
        </authorList>
    </citation>
    <scope>NUCLEOTIDE SEQUENCE</scope>
    <source>
        <strain evidence="1">HHB10654</strain>
    </source>
</reference>
<sequence>MSFLLGPLSGALVAGGVYYGFSNLIQTRTEQHREDLHTLSQRLITPPSTHPAPPPASARIVRAPFSTFVKQSWNEKISGLYEGVRREGSRASSWGRRVLYGGEATERANNS</sequence>
<evidence type="ECO:0000313" key="2">
    <source>
        <dbReference type="Proteomes" id="UP000814140"/>
    </source>
</evidence>
<evidence type="ECO:0000313" key="1">
    <source>
        <dbReference type="EMBL" id="KAI0058482.1"/>
    </source>
</evidence>
<name>A0ACB8SQK6_9AGAM</name>
<dbReference type="EMBL" id="MU277235">
    <property type="protein sequence ID" value="KAI0058482.1"/>
    <property type="molecule type" value="Genomic_DNA"/>
</dbReference>
<keyword evidence="2" id="KW-1185">Reference proteome</keyword>